<organism evidence="4 5">
    <name type="scientific">Marinitoga aeolica</name>
    <dbReference type="NCBI Taxonomy" id="2809031"/>
    <lineage>
        <taxon>Bacteria</taxon>
        <taxon>Thermotogati</taxon>
        <taxon>Thermotogota</taxon>
        <taxon>Thermotogae</taxon>
        <taxon>Petrotogales</taxon>
        <taxon>Petrotogaceae</taxon>
        <taxon>Marinitoga</taxon>
    </lineage>
</organism>
<evidence type="ECO:0000259" key="3">
    <source>
        <dbReference type="PROSITE" id="PS50977"/>
    </source>
</evidence>
<proteinExistence type="predicted"/>
<keyword evidence="5" id="KW-1185">Reference proteome</keyword>
<evidence type="ECO:0000313" key="5">
    <source>
        <dbReference type="Proteomes" id="UP001232493"/>
    </source>
</evidence>
<reference evidence="4 5" key="1">
    <citation type="submission" date="2021-02" db="EMBL/GenBank/DDBJ databases">
        <title>Characterization of Marinitoga sp. nov. str. BP5-C20A.</title>
        <authorList>
            <person name="Erauso G."/>
            <person name="Postec A."/>
        </authorList>
    </citation>
    <scope>NUCLEOTIDE SEQUENCE [LARGE SCALE GENOMIC DNA]</scope>
    <source>
        <strain evidence="4 5">BP5-C20A</strain>
    </source>
</reference>
<keyword evidence="1 2" id="KW-0238">DNA-binding</keyword>
<evidence type="ECO:0000256" key="1">
    <source>
        <dbReference type="ARBA" id="ARBA00023125"/>
    </source>
</evidence>
<dbReference type="PANTHER" id="PTHR43479:SF11">
    <property type="entry name" value="ACREF_ENVCD OPERON REPRESSOR-RELATED"/>
    <property type="match status" value="1"/>
</dbReference>
<dbReference type="InterPro" id="IPR050624">
    <property type="entry name" value="HTH-type_Tx_Regulator"/>
</dbReference>
<feature type="DNA-binding region" description="H-T-H motif" evidence="2">
    <location>
        <begin position="31"/>
        <end position="50"/>
    </location>
</feature>
<evidence type="ECO:0000256" key="2">
    <source>
        <dbReference type="PROSITE-ProRule" id="PRU00335"/>
    </source>
</evidence>
<dbReference type="Gene3D" id="1.10.357.10">
    <property type="entry name" value="Tetracycline Repressor, domain 2"/>
    <property type="match status" value="1"/>
</dbReference>
<dbReference type="InterPro" id="IPR001647">
    <property type="entry name" value="HTH_TetR"/>
</dbReference>
<name>A0ABY8PTD5_9BACT</name>
<gene>
    <name evidence="4" type="ORF">JRV97_04805</name>
</gene>
<dbReference type="Pfam" id="PF00440">
    <property type="entry name" value="TetR_N"/>
    <property type="match status" value="1"/>
</dbReference>
<dbReference type="InterPro" id="IPR009057">
    <property type="entry name" value="Homeodomain-like_sf"/>
</dbReference>
<sequence>MKGGEIINSLKEKILNTSIELFYKKGFEATGVREISKKAKVSPSMINYHFGSKKGILKEIMELFFSYMEEYLNKEHVEEKKFEERIRMAIKSLVIALRKNEKMFKIIMTQIPDDDIDLIEYRTEKMKKIILGKIFLDEFKGFNSNVKYEIIGPALSGMIFSHFLLKDIATQISGKIFDDEFYEIYPDYIADIYLYGALKKLKE</sequence>
<accession>A0ABY8PTD5</accession>
<dbReference type="RefSeq" id="WP_281000723.1">
    <property type="nucleotide sequence ID" value="NZ_CP069362.1"/>
</dbReference>
<evidence type="ECO:0000313" key="4">
    <source>
        <dbReference type="EMBL" id="WGS65874.1"/>
    </source>
</evidence>
<feature type="domain" description="HTH tetR-type" evidence="3">
    <location>
        <begin position="8"/>
        <end position="68"/>
    </location>
</feature>
<dbReference type="Proteomes" id="UP001232493">
    <property type="component" value="Chromosome"/>
</dbReference>
<dbReference type="EMBL" id="CP069362">
    <property type="protein sequence ID" value="WGS65874.1"/>
    <property type="molecule type" value="Genomic_DNA"/>
</dbReference>
<dbReference type="PANTHER" id="PTHR43479">
    <property type="entry name" value="ACREF/ENVCD OPERON REPRESSOR-RELATED"/>
    <property type="match status" value="1"/>
</dbReference>
<dbReference type="SUPFAM" id="SSF46689">
    <property type="entry name" value="Homeodomain-like"/>
    <property type="match status" value="1"/>
</dbReference>
<dbReference type="PROSITE" id="PS50977">
    <property type="entry name" value="HTH_TETR_2"/>
    <property type="match status" value="1"/>
</dbReference>
<protein>
    <submittedName>
        <fullName evidence="4">TetR/AcrR family transcriptional regulator</fullName>
    </submittedName>
</protein>
<dbReference type="PRINTS" id="PR00455">
    <property type="entry name" value="HTHTETR"/>
</dbReference>